<evidence type="ECO:0000313" key="7">
    <source>
        <dbReference type="Proteomes" id="UP000015927"/>
    </source>
</evidence>
<protein>
    <submittedName>
        <fullName evidence="6">Colicin V production protein</fullName>
    </submittedName>
</protein>
<dbReference type="PANTHER" id="PTHR37306:SF1">
    <property type="entry name" value="COLICIN V PRODUCTION PROTEIN"/>
    <property type="match status" value="1"/>
</dbReference>
<accession>A0A826HYP6</accession>
<sequence length="178" mass="19400">MLISLSIILILAYFYYSGARRGAALQWLHVAGYGLSFLAATALARPLGAHFTLVVPYPSATNAGQFAFYSDKVGLTLDTAFYRGFAFLVVLTFGWLLTRVGALWFHDLTYAAMGHRRSAIIGGCANLVIGYIFLFLILALLALIPIAGIQHGLDHAIVAKVMIKYSPGLTQFVNALWL</sequence>
<evidence type="ECO:0000256" key="1">
    <source>
        <dbReference type="ARBA" id="ARBA00004141"/>
    </source>
</evidence>
<dbReference type="PANTHER" id="PTHR37306">
    <property type="entry name" value="COLICIN V PRODUCTION PROTEIN"/>
    <property type="match status" value="1"/>
</dbReference>
<proteinExistence type="predicted"/>
<evidence type="ECO:0000256" key="2">
    <source>
        <dbReference type="ARBA" id="ARBA00022692"/>
    </source>
</evidence>
<dbReference type="InterPro" id="IPR003825">
    <property type="entry name" value="Colicin-V_CvpA"/>
</dbReference>
<dbReference type="AlphaFoldDB" id="A0A826HYP6"/>
<keyword evidence="3 5" id="KW-1133">Transmembrane helix</keyword>
<dbReference type="Proteomes" id="UP000015927">
    <property type="component" value="Chromosome"/>
</dbReference>
<keyword evidence="2 5" id="KW-0812">Transmembrane</keyword>
<dbReference type="GO" id="GO:0009403">
    <property type="term" value="P:toxin biosynthetic process"/>
    <property type="evidence" value="ECO:0007669"/>
    <property type="project" value="InterPro"/>
</dbReference>
<evidence type="ECO:0000256" key="5">
    <source>
        <dbReference type="SAM" id="Phobius"/>
    </source>
</evidence>
<feature type="transmembrane region" description="Helical" evidence="5">
    <location>
        <begin position="80"/>
        <end position="98"/>
    </location>
</feature>
<name>A0A826HYP6_LACPA</name>
<dbReference type="EMBL" id="CP002391">
    <property type="protein sequence ID" value="EEQ67404.1"/>
    <property type="molecule type" value="Genomic_DNA"/>
</dbReference>
<dbReference type="Pfam" id="PF02674">
    <property type="entry name" value="Colicin_V"/>
    <property type="match status" value="1"/>
</dbReference>
<feature type="transmembrane region" description="Helical" evidence="5">
    <location>
        <begin position="119"/>
        <end position="144"/>
    </location>
</feature>
<dbReference type="GO" id="GO:0016020">
    <property type="term" value="C:membrane"/>
    <property type="evidence" value="ECO:0007669"/>
    <property type="project" value="UniProtKB-SubCell"/>
</dbReference>
<reference evidence="6 7" key="1">
    <citation type="submission" date="2010-12" db="EMBL/GenBank/DDBJ databases">
        <title>The Genome Sequence of Lactobacillus paracasei subsp. paracasei strain 8700:2.</title>
        <authorList>
            <consortium name="The Broad Institute Genome Sequencing Platform"/>
            <person name="Ward D."/>
            <person name="Earl A."/>
            <person name="Feldgarden M."/>
            <person name="Young S.K."/>
            <person name="Gargeya S."/>
            <person name="Zeng Q."/>
            <person name="Alvarado L."/>
            <person name="Berlin A."/>
            <person name="Bochicchio J."/>
            <person name="Chapman S.B."/>
            <person name="Chen Z."/>
            <person name="Freedman E."/>
            <person name="Gellesch M."/>
            <person name="Goldberg J."/>
            <person name="Griggs A."/>
            <person name="Gujja S."/>
            <person name="Heilman E."/>
            <person name="Heiman D."/>
            <person name="Howarth C."/>
            <person name="Mehta T."/>
            <person name="Neiman D."/>
            <person name="Pearson M."/>
            <person name="Roberts A."/>
            <person name="Saif S."/>
            <person name="Shea T."/>
            <person name="Shenoy N."/>
            <person name="Sisk P."/>
            <person name="Stolte C."/>
            <person name="Sykes S."/>
            <person name="White J."/>
            <person name="Yandava C."/>
            <person name="Saulnier D."/>
            <person name="Haas B."/>
            <person name="Nusbaum C."/>
            <person name="Birren B."/>
        </authorList>
    </citation>
    <scope>NUCLEOTIDE SEQUENCE [LARGE SCALE GENOMIC DNA]</scope>
    <source>
        <strain evidence="6 7">8700:2</strain>
    </source>
</reference>
<keyword evidence="4 5" id="KW-0472">Membrane</keyword>
<evidence type="ECO:0000256" key="3">
    <source>
        <dbReference type="ARBA" id="ARBA00022989"/>
    </source>
</evidence>
<gene>
    <name evidence="6" type="ORF">LBPG_02853</name>
</gene>
<evidence type="ECO:0000313" key="6">
    <source>
        <dbReference type="EMBL" id="EEQ67404.1"/>
    </source>
</evidence>
<dbReference type="KEGG" id="lpi:LBPG_02853"/>
<organism evidence="6 7">
    <name type="scientific">Lacticaseibacillus paracasei subsp. paracasei 8700:2</name>
    <dbReference type="NCBI Taxonomy" id="537973"/>
    <lineage>
        <taxon>Bacteria</taxon>
        <taxon>Bacillati</taxon>
        <taxon>Bacillota</taxon>
        <taxon>Bacilli</taxon>
        <taxon>Lactobacillales</taxon>
        <taxon>Lactobacillaceae</taxon>
        <taxon>Lacticaseibacillus</taxon>
    </lineage>
</organism>
<comment type="subcellular location">
    <subcellularLocation>
        <location evidence="1">Membrane</location>
        <topology evidence="1">Multi-pass membrane protein</topology>
    </subcellularLocation>
</comment>
<evidence type="ECO:0000256" key="4">
    <source>
        <dbReference type="ARBA" id="ARBA00023136"/>
    </source>
</evidence>